<reference evidence="2 3" key="1">
    <citation type="submission" date="2017-01" db="EMBL/GenBank/DDBJ databases">
        <title>Genome sequence of Rhodovulum viride JA756.</title>
        <authorList>
            <person name="Lakshmi K.V."/>
            <person name="Tushar L.D."/>
            <person name="Sasikala C."/>
            <person name="Venkataramana C."/>
        </authorList>
    </citation>
    <scope>NUCLEOTIDE SEQUENCE [LARGE SCALE GENOMIC DNA]</scope>
    <source>
        <strain evidence="2 3">JA756</strain>
    </source>
</reference>
<organism evidence="2 3">
    <name type="scientific">Rhodovulum viride</name>
    <dbReference type="NCBI Taxonomy" id="1231134"/>
    <lineage>
        <taxon>Bacteria</taxon>
        <taxon>Pseudomonadati</taxon>
        <taxon>Pseudomonadota</taxon>
        <taxon>Alphaproteobacteria</taxon>
        <taxon>Rhodobacterales</taxon>
        <taxon>Paracoccaceae</taxon>
        <taxon>Rhodovulum</taxon>
    </lineage>
</organism>
<name>A0ABX9DB53_9RHOB</name>
<gene>
    <name evidence="2" type="ORF">BYZ73_19830</name>
</gene>
<accession>A0ABX9DB53</accession>
<dbReference type="Proteomes" id="UP000248659">
    <property type="component" value="Unassembled WGS sequence"/>
</dbReference>
<evidence type="ECO:0000256" key="1">
    <source>
        <dbReference type="SAM" id="Coils"/>
    </source>
</evidence>
<evidence type="ECO:0000313" key="3">
    <source>
        <dbReference type="Proteomes" id="UP000248659"/>
    </source>
</evidence>
<protein>
    <submittedName>
        <fullName evidence="2">Uncharacterized protein</fullName>
    </submittedName>
</protein>
<keyword evidence="1" id="KW-0175">Coiled coil</keyword>
<evidence type="ECO:0000313" key="2">
    <source>
        <dbReference type="EMBL" id="RAP39556.1"/>
    </source>
</evidence>
<sequence>MVLAAFTALGTVAAAYLRWGPRPSRDHAESAIAASLARIERTGEETSKKVDKLREELADTKERVARLEGRAER</sequence>
<comment type="caution">
    <text evidence="2">The sequence shown here is derived from an EMBL/GenBank/DDBJ whole genome shotgun (WGS) entry which is preliminary data.</text>
</comment>
<dbReference type="EMBL" id="MUAV01000042">
    <property type="protein sequence ID" value="RAP39556.1"/>
    <property type="molecule type" value="Genomic_DNA"/>
</dbReference>
<feature type="coiled-coil region" evidence="1">
    <location>
        <begin position="36"/>
        <end position="70"/>
    </location>
</feature>
<keyword evidence="3" id="KW-1185">Reference proteome</keyword>
<proteinExistence type="predicted"/>